<proteinExistence type="predicted"/>
<gene>
    <name evidence="3" type="ORF">AN957_22860</name>
</gene>
<accession>A0A0Q3QWG9</accession>
<dbReference type="Pfam" id="PF12727">
    <property type="entry name" value="PBP_like"/>
    <property type="match status" value="1"/>
</dbReference>
<dbReference type="Pfam" id="PF12728">
    <property type="entry name" value="HTH_17"/>
    <property type="match status" value="1"/>
</dbReference>
<dbReference type="InterPro" id="IPR041657">
    <property type="entry name" value="HTH_17"/>
</dbReference>
<protein>
    <submittedName>
        <fullName evidence="3">Excisionase</fullName>
    </submittedName>
</protein>
<dbReference type="InterPro" id="IPR013324">
    <property type="entry name" value="RNA_pol_sigma_r3/r4-like"/>
</dbReference>
<comment type="caution">
    <text evidence="3">The sequence shown here is derived from an EMBL/GenBank/DDBJ whole genome shotgun (WGS) entry which is preliminary data.</text>
</comment>
<dbReference type="InterPro" id="IPR010093">
    <property type="entry name" value="SinI_DNA-bd"/>
</dbReference>
<name>A0A0Q3QWG9_9BACI</name>
<dbReference type="GO" id="GO:0003677">
    <property type="term" value="F:DNA binding"/>
    <property type="evidence" value="ECO:0007669"/>
    <property type="project" value="InterPro"/>
</dbReference>
<dbReference type="PANTHER" id="PTHR38431">
    <property type="entry name" value="BLL2305 PROTEIN"/>
    <property type="match status" value="1"/>
</dbReference>
<sequence length="310" mass="35221">MHEKTYSPDEIAKMFKISKNTVYELIKRGELHAFKVGNKMRVVESEINRFKDAGRPSPALESANTPFQEQLLHIAGSHDFLIEQLIKYITGQSPALTIQPTYIGSLEGLMMLYKGNCDIAAMHLLDPTSKEYNLPFIRQLFIHERITVLRLAGREQGLITAKGNPKGILSIKDLTRKNIRFVNRQKGAGTRFLFDSLLADENINPFDIVGYELEEWNHLATASYISGGIADATFGIRSAANKLDLHFIPIAKEKFDLVLRWTNKNEKALEHLIDILQLTDFKDSICSTEGYDGTELGQIMYETKVWRKTK</sequence>
<feature type="domain" description="PBP" evidence="1">
    <location>
        <begin position="91"/>
        <end position="277"/>
    </location>
</feature>
<dbReference type="NCBIfam" id="TIGR01764">
    <property type="entry name" value="excise"/>
    <property type="match status" value="1"/>
</dbReference>
<evidence type="ECO:0000313" key="4">
    <source>
        <dbReference type="Proteomes" id="UP000050996"/>
    </source>
</evidence>
<dbReference type="PATRIC" id="fig|1637975.4.peg.4568"/>
<keyword evidence="4" id="KW-1185">Reference proteome</keyword>
<evidence type="ECO:0000259" key="2">
    <source>
        <dbReference type="Pfam" id="PF12728"/>
    </source>
</evidence>
<dbReference type="Proteomes" id="UP000050996">
    <property type="component" value="Unassembled WGS sequence"/>
</dbReference>
<reference evidence="3 4" key="1">
    <citation type="submission" date="2015-09" db="EMBL/GenBank/DDBJ databases">
        <title>Genome sequencing project for genomic taxonomy and phylogenomics of Bacillus-like bacteria.</title>
        <authorList>
            <person name="Liu B."/>
            <person name="Wang J."/>
            <person name="Zhu Y."/>
            <person name="Liu G."/>
            <person name="Chen Q."/>
            <person name="Chen Z."/>
            <person name="Lan J."/>
            <person name="Che J."/>
            <person name="Ge C."/>
            <person name="Shi H."/>
            <person name="Pan Z."/>
            <person name="Liu X."/>
        </authorList>
    </citation>
    <scope>NUCLEOTIDE SEQUENCE [LARGE SCALE GENOMIC DNA]</scope>
    <source>
        <strain evidence="3 4">FJAT-18043</strain>
    </source>
</reference>
<evidence type="ECO:0000313" key="3">
    <source>
        <dbReference type="EMBL" id="KQL22040.1"/>
    </source>
</evidence>
<organism evidence="3 4">
    <name type="scientific">Cytobacillus solani</name>
    <dbReference type="NCBI Taxonomy" id="1637975"/>
    <lineage>
        <taxon>Bacteria</taxon>
        <taxon>Bacillati</taxon>
        <taxon>Bacillota</taxon>
        <taxon>Bacilli</taxon>
        <taxon>Bacillales</taxon>
        <taxon>Bacillaceae</taxon>
        <taxon>Cytobacillus</taxon>
    </lineage>
</organism>
<dbReference type="EMBL" id="LJIX01000006">
    <property type="protein sequence ID" value="KQL22040.1"/>
    <property type="molecule type" value="Genomic_DNA"/>
</dbReference>
<feature type="domain" description="Helix-turn-helix" evidence="2">
    <location>
        <begin position="6"/>
        <end position="53"/>
    </location>
</feature>
<dbReference type="InterPro" id="IPR024370">
    <property type="entry name" value="PBP_domain"/>
</dbReference>
<dbReference type="STRING" id="1637975.AN957_22860"/>
<dbReference type="AlphaFoldDB" id="A0A0Q3QWG9"/>
<evidence type="ECO:0000259" key="1">
    <source>
        <dbReference type="Pfam" id="PF12727"/>
    </source>
</evidence>
<dbReference type="PANTHER" id="PTHR38431:SF1">
    <property type="entry name" value="BLL2305 PROTEIN"/>
    <property type="match status" value="1"/>
</dbReference>
<dbReference type="SUPFAM" id="SSF88659">
    <property type="entry name" value="Sigma3 and sigma4 domains of RNA polymerase sigma factors"/>
    <property type="match status" value="1"/>
</dbReference>
<dbReference type="SUPFAM" id="SSF53850">
    <property type="entry name" value="Periplasmic binding protein-like II"/>
    <property type="match status" value="1"/>
</dbReference>